<dbReference type="Proteomes" id="UP001159364">
    <property type="component" value="Unassembled WGS sequence"/>
</dbReference>
<dbReference type="PRINTS" id="PR00367">
    <property type="entry name" value="ETHRSPELEMNT"/>
</dbReference>
<name>A0AAV8S6Y4_9ROSI</name>
<evidence type="ECO:0000313" key="9">
    <source>
        <dbReference type="EMBL" id="KAJ8748099.1"/>
    </source>
</evidence>
<evidence type="ECO:0000256" key="2">
    <source>
        <dbReference type="ARBA" id="ARBA00023015"/>
    </source>
</evidence>
<feature type="compositionally biased region" description="Basic and acidic residues" evidence="6">
    <location>
        <begin position="32"/>
        <end position="42"/>
    </location>
</feature>
<feature type="compositionally biased region" description="Low complexity" evidence="6">
    <location>
        <begin position="115"/>
        <end position="126"/>
    </location>
</feature>
<dbReference type="AlphaFoldDB" id="A0AAV8S6Y4"/>
<keyword evidence="5" id="KW-0539">Nucleus</keyword>
<evidence type="ECO:0000256" key="5">
    <source>
        <dbReference type="ARBA" id="ARBA00023242"/>
    </source>
</evidence>
<dbReference type="InterPro" id="IPR050913">
    <property type="entry name" value="AP2/ERF_ERF"/>
</dbReference>
<dbReference type="GO" id="GO:0003700">
    <property type="term" value="F:DNA-binding transcription factor activity"/>
    <property type="evidence" value="ECO:0007669"/>
    <property type="project" value="InterPro"/>
</dbReference>
<dbReference type="CDD" id="cd00018">
    <property type="entry name" value="AP2"/>
    <property type="match status" value="1"/>
</dbReference>
<comment type="subcellular location">
    <subcellularLocation>
        <location evidence="1">Nucleus</location>
    </subcellularLocation>
</comment>
<gene>
    <name evidence="8" type="ORF">K2173_001430</name>
    <name evidence="9" type="ORF">K2173_023501</name>
</gene>
<organism evidence="8 10">
    <name type="scientific">Erythroxylum novogranatense</name>
    <dbReference type="NCBI Taxonomy" id="1862640"/>
    <lineage>
        <taxon>Eukaryota</taxon>
        <taxon>Viridiplantae</taxon>
        <taxon>Streptophyta</taxon>
        <taxon>Embryophyta</taxon>
        <taxon>Tracheophyta</taxon>
        <taxon>Spermatophyta</taxon>
        <taxon>Magnoliopsida</taxon>
        <taxon>eudicotyledons</taxon>
        <taxon>Gunneridae</taxon>
        <taxon>Pentapetalae</taxon>
        <taxon>rosids</taxon>
        <taxon>fabids</taxon>
        <taxon>Malpighiales</taxon>
        <taxon>Erythroxylaceae</taxon>
        <taxon>Erythroxylum</taxon>
    </lineage>
</organism>
<feature type="region of interest" description="Disordered" evidence="6">
    <location>
        <begin position="22"/>
        <end position="45"/>
    </location>
</feature>
<dbReference type="InterPro" id="IPR001471">
    <property type="entry name" value="AP2/ERF_dom"/>
</dbReference>
<feature type="compositionally biased region" description="Basic and acidic residues" evidence="6">
    <location>
        <begin position="196"/>
        <end position="212"/>
    </location>
</feature>
<keyword evidence="2" id="KW-0805">Transcription regulation</keyword>
<evidence type="ECO:0000256" key="6">
    <source>
        <dbReference type="SAM" id="MobiDB-lite"/>
    </source>
</evidence>
<dbReference type="EMBL" id="JAIWQS010000022">
    <property type="protein sequence ID" value="KAJ8748099.1"/>
    <property type="molecule type" value="Genomic_DNA"/>
</dbReference>
<comment type="caution">
    <text evidence="8">The sequence shown here is derived from an EMBL/GenBank/DDBJ whole genome shotgun (WGS) entry which is preliminary data.</text>
</comment>
<reference evidence="8 10" key="1">
    <citation type="submission" date="2021-09" db="EMBL/GenBank/DDBJ databases">
        <title>Genomic insights and catalytic innovation underlie evolution of tropane alkaloids biosynthesis.</title>
        <authorList>
            <person name="Wang Y.-J."/>
            <person name="Tian T."/>
            <person name="Huang J.-P."/>
            <person name="Huang S.-X."/>
        </authorList>
    </citation>
    <scope>NUCLEOTIDE SEQUENCE [LARGE SCALE GENOMIC DNA]</scope>
    <source>
        <strain evidence="8">KIB-2018</strain>
        <tissue evidence="8">Leaf</tissue>
    </source>
</reference>
<keyword evidence="10" id="KW-1185">Reference proteome</keyword>
<dbReference type="PANTHER" id="PTHR31194">
    <property type="entry name" value="SHN SHINE , DNA BINDING / TRANSCRIPTION FACTOR"/>
    <property type="match status" value="1"/>
</dbReference>
<dbReference type="PROSITE" id="PS51032">
    <property type="entry name" value="AP2_ERF"/>
    <property type="match status" value="1"/>
</dbReference>
<dbReference type="EMBL" id="JAIWQS010000051">
    <property type="protein sequence ID" value="KAJ8747956.1"/>
    <property type="molecule type" value="Genomic_DNA"/>
</dbReference>
<dbReference type="FunFam" id="3.30.730.10:FF:000001">
    <property type="entry name" value="Ethylene-responsive transcription factor 2"/>
    <property type="match status" value="1"/>
</dbReference>
<evidence type="ECO:0000259" key="7">
    <source>
        <dbReference type="PROSITE" id="PS51032"/>
    </source>
</evidence>
<keyword evidence="4" id="KW-0804">Transcription</keyword>
<evidence type="ECO:0000256" key="1">
    <source>
        <dbReference type="ARBA" id="ARBA00004123"/>
    </source>
</evidence>
<feature type="region of interest" description="Disordered" evidence="6">
    <location>
        <begin position="196"/>
        <end position="215"/>
    </location>
</feature>
<dbReference type="PANTHER" id="PTHR31194:SF202">
    <property type="entry name" value="ETHYLENE-RESPONSIVE TRANSCRIPTION FACTOR ERF070"/>
    <property type="match status" value="1"/>
</dbReference>
<evidence type="ECO:0000313" key="8">
    <source>
        <dbReference type="EMBL" id="KAJ8747956.1"/>
    </source>
</evidence>
<sequence length="369" mass="41709">MDLTSNFLCPTKLTEHRQVTKKFSKPSFRTRKVSDERSHHSDQNVPRVVRISIEDDEATDSSSDDEGCELFGRHRVKRYVNEIIIEAATCKEASTTTATASLISNTRKRRASTVLPSRSRPPKLSSAATTSNGRKFRGVRQRPWGKWAAEIRDPARRVRLWLGTYDTAEEAAMVYDNAAIKLRGPDALTNFMTPPGREEYEEKDHKEEEKSDINTASISGYESANESHNLCSPTSVLNFRTPSGEQDETHKSLDEHVKEVELIECQKPRQDLQECEGETNVPDDYLSQSLPLLDEPFLDDFFNFTTTGPSLFDDDTIFQGTTWNGDFGDCFLDPSMEDFRSSESPISQEDDLFQDIGDLFSSEPLVALL</sequence>
<dbReference type="GO" id="GO:0005634">
    <property type="term" value="C:nucleus"/>
    <property type="evidence" value="ECO:0007669"/>
    <property type="project" value="UniProtKB-SubCell"/>
</dbReference>
<feature type="domain" description="AP2/ERF" evidence="7">
    <location>
        <begin position="135"/>
        <end position="192"/>
    </location>
</feature>
<evidence type="ECO:0000313" key="10">
    <source>
        <dbReference type="Proteomes" id="UP001159364"/>
    </source>
</evidence>
<dbReference type="SMART" id="SM00380">
    <property type="entry name" value="AP2"/>
    <property type="match status" value="1"/>
</dbReference>
<feature type="compositionally biased region" description="Basic residues" evidence="6">
    <location>
        <begin position="22"/>
        <end position="31"/>
    </location>
</feature>
<evidence type="ECO:0000256" key="3">
    <source>
        <dbReference type="ARBA" id="ARBA00023125"/>
    </source>
</evidence>
<dbReference type="SUPFAM" id="SSF54171">
    <property type="entry name" value="DNA-binding domain"/>
    <property type="match status" value="1"/>
</dbReference>
<keyword evidence="3" id="KW-0238">DNA-binding</keyword>
<evidence type="ECO:0000256" key="4">
    <source>
        <dbReference type="ARBA" id="ARBA00023163"/>
    </source>
</evidence>
<dbReference type="Pfam" id="PF00847">
    <property type="entry name" value="AP2"/>
    <property type="match status" value="1"/>
</dbReference>
<dbReference type="Gene3D" id="3.30.730.10">
    <property type="entry name" value="AP2/ERF domain"/>
    <property type="match status" value="1"/>
</dbReference>
<dbReference type="GO" id="GO:0003677">
    <property type="term" value="F:DNA binding"/>
    <property type="evidence" value="ECO:0007669"/>
    <property type="project" value="UniProtKB-KW"/>
</dbReference>
<feature type="region of interest" description="Disordered" evidence="6">
    <location>
        <begin position="105"/>
        <end position="136"/>
    </location>
</feature>
<accession>A0AAV8S6Y4</accession>
<dbReference type="InterPro" id="IPR016177">
    <property type="entry name" value="DNA-bd_dom_sf"/>
</dbReference>
<protein>
    <recommendedName>
        <fullName evidence="7">AP2/ERF domain-containing protein</fullName>
    </recommendedName>
</protein>
<proteinExistence type="predicted"/>
<dbReference type="InterPro" id="IPR036955">
    <property type="entry name" value="AP2/ERF_dom_sf"/>
</dbReference>